<dbReference type="AlphaFoldDB" id="A0A2T2N679"/>
<evidence type="ECO:0000313" key="3">
    <source>
        <dbReference type="Proteomes" id="UP000240883"/>
    </source>
</evidence>
<evidence type="ECO:0000313" key="2">
    <source>
        <dbReference type="EMBL" id="PSN60957.1"/>
    </source>
</evidence>
<evidence type="ECO:0000256" key="1">
    <source>
        <dbReference type="SAM" id="MobiDB-lite"/>
    </source>
</evidence>
<protein>
    <submittedName>
        <fullName evidence="2">Uncharacterized protein</fullName>
    </submittedName>
</protein>
<accession>A0A2T2N679</accession>
<organism evidence="2 3">
    <name type="scientific">Corynespora cassiicola Philippines</name>
    <dbReference type="NCBI Taxonomy" id="1448308"/>
    <lineage>
        <taxon>Eukaryota</taxon>
        <taxon>Fungi</taxon>
        <taxon>Dikarya</taxon>
        <taxon>Ascomycota</taxon>
        <taxon>Pezizomycotina</taxon>
        <taxon>Dothideomycetes</taxon>
        <taxon>Pleosporomycetidae</taxon>
        <taxon>Pleosporales</taxon>
        <taxon>Corynesporascaceae</taxon>
        <taxon>Corynespora</taxon>
    </lineage>
</organism>
<sequence length="221" mass="23790">MSAPARRAPGPSPSSPPTELPLTLGPVAPRVAGDTPTAHRGRHYSYHGPLLVCPQKSRSPPPCAVVRLCVAASPAPWPPRGAHDLLGEKPGGNSTFQNPSMLPNGSTHELCFFFPSASSCERSRKPSISRRASDVRGKTGTRDALTQRYLSQKIFLTSAHSGLLPLHAALPSGHWSLGHTPGRDLLNLTATTVMILIRGLRCPALLHFRDWQPPYPSNTVR</sequence>
<reference evidence="2 3" key="1">
    <citation type="journal article" date="2018" name="Front. Microbiol.">
        <title>Genome-Wide Analysis of Corynespora cassiicola Leaf Fall Disease Putative Effectors.</title>
        <authorList>
            <person name="Lopez D."/>
            <person name="Ribeiro S."/>
            <person name="Label P."/>
            <person name="Fumanal B."/>
            <person name="Venisse J.S."/>
            <person name="Kohler A."/>
            <person name="de Oliveira R.R."/>
            <person name="Labutti K."/>
            <person name="Lipzen A."/>
            <person name="Lail K."/>
            <person name="Bauer D."/>
            <person name="Ohm R.A."/>
            <person name="Barry K.W."/>
            <person name="Spatafora J."/>
            <person name="Grigoriev I.V."/>
            <person name="Martin F.M."/>
            <person name="Pujade-Renaud V."/>
        </authorList>
    </citation>
    <scope>NUCLEOTIDE SEQUENCE [LARGE SCALE GENOMIC DNA]</scope>
    <source>
        <strain evidence="2 3">Philippines</strain>
    </source>
</reference>
<proteinExistence type="predicted"/>
<name>A0A2T2N679_CORCC</name>
<feature type="region of interest" description="Disordered" evidence="1">
    <location>
        <begin position="1"/>
        <end position="41"/>
    </location>
</feature>
<gene>
    <name evidence="2" type="ORF">BS50DRAFT_161243</name>
</gene>
<feature type="compositionally biased region" description="Pro residues" evidence="1">
    <location>
        <begin position="10"/>
        <end position="19"/>
    </location>
</feature>
<dbReference type="Proteomes" id="UP000240883">
    <property type="component" value="Unassembled WGS sequence"/>
</dbReference>
<dbReference type="EMBL" id="KZ678146">
    <property type="protein sequence ID" value="PSN60957.1"/>
    <property type="molecule type" value="Genomic_DNA"/>
</dbReference>
<keyword evidence="3" id="KW-1185">Reference proteome</keyword>